<dbReference type="EMBL" id="VATY01000001">
    <property type="protein sequence ID" value="TMM58708.1"/>
    <property type="molecule type" value="Genomic_DNA"/>
</dbReference>
<dbReference type="RefSeq" id="WP_138656641.1">
    <property type="nucleotide sequence ID" value="NZ_VATY01000001.1"/>
</dbReference>
<dbReference type="Proteomes" id="UP000310314">
    <property type="component" value="Unassembled WGS sequence"/>
</dbReference>
<gene>
    <name evidence="1" type="ORF">FEE95_04565</name>
</gene>
<accession>A0A5S3PUW4</accession>
<organism evidence="1 2">
    <name type="scientific">Maribacter algarum</name>
    <name type="common">ex Zhang et al. 2020</name>
    <dbReference type="NCBI Taxonomy" id="2578118"/>
    <lineage>
        <taxon>Bacteria</taxon>
        <taxon>Pseudomonadati</taxon>
        <taxon>Bacteroidota</taxon>
        <taxon>Flavobacteriia</taxon>
        <taxon>Flavobacteriales</taxon>
        <taxon>Flavobacteriaceae</taxon>
        <taxon>Maribacter</taxon>
    </lineage>
</organism>
<reference evidence="1 2" key="1">
    <citation type="submission" date="2019-05" db="EMBL/GenBank/DDBJ databases">
        <authorList>
            <person name="Zhang J.-Y."/>
            <person name="Feg X."/>
            <person name="Du Z.-J."/>
        </authorList>
    </citation>
    <scope>NUCLEOTIDE SEQUENCE [LARGE SCALE GENOMIC DNA]</scope>
    <source>
        <strain evidence="1 2">RZ26</strain>
    </source>
</reference>
<name>A0A5S3PUW4_9FLAO</name>
<evidence type="ECO:0000313" key="1">
    <source>
        <dbReference type="EMBL" id="TMM58708.1"/>
    </source>
</evidence>
<protein>
    <submittedName>
        <fullName evidence="1">DUF3078 domain-containing protein</fullName>
    </submittedName>
</protein>
<dbReference type="OrthoDB" id="1495718at2"/>
<proteinExistence type="predicted"/>
<dbReference type="Pfam" id="PF11276">
    <property type="entry name" value="DUF3078"/>
    <property type="match status" value="1"/>
</dbReference>
<comment type="caution">
    <text evidence="1">The sequence shown here is derived from an EMBL/GenBank/DDBJ whole genome shotgun (WGS) entry which is preliminary data.</text>
</comment>
<dbReference type="AlphaFoldDB" id="A0A5S3PUW4"/>
<evidence type="ECO:0000313" key="2">
    <source>
        <dbReference type="Proteomes" id="UP000310314"/>
    </source>
</evidence>
<sequence length="379" mass="43558">MNFEIMKPQNFFFILFLAVQLGYSQDSIPNPLMPDSTIVAPILRDSMRIDTIVIRRTQPRVKQTAEPVNIMNTTISFKKTKPLSEIQKKFEVPTFWQSVNLIGLNFSQAAFINWNAGGNNSIAAQANARFERNYKFRYFQWNNILETRYGINLQEGQKIRKTDDAIRISSTVGYRRDTISNWYYSVKANFNTQYTDGFKYPDRETPISRVMSPGYFFLGAGTSYISKGQKLNIYISPITQKATFVLDQELADKGAFGVEKAVLDPDGNIVERGKNLFLEVGFLITNDWETQLMENIALKHRLNLYTDYIRSFGNIDIDWELNVNLKVNKYIVTNLGTHIIYDDDILFDALKNEAGEVINEGRPKLQFKQLLGVGVAYNF</sequence>
<keyword evidence="2" id="KW-1185">Reference proteome</keyword>
<dbReference type="InterPro" id="IPR021428">
    <property type="entry name" value="DUF3078"/>
</dbReference>